<dbReference type="EMBL" id="NGKA01000008">
    <property type="protein sequence ID" value="RSU12305.1"/>
    <property type="molecule type" value="Genomic_DNA"/>
</dbReference>
<sequence>MKNPTKIKVPKKYADFIDEIHDGDGYWAYCKDGYIFGATGCQTAHAYTQKEILAEIRTLQENN</sequence>
<gene>
    <name evidence="1" type="ORF">CBF29_06805</name>
</gene>
<name>A0A430AW78_9ENTE</name>
<comment type="caution">
    <text evidence="1">The sequence shown here is derived from an EMBL/GenBank/DDBJ whole genome shotgun (WGS) entry which is preliminary data.</text>
</comment>
<accession>A0A430AW78</accession>
<dbReference type="Proteomes" id="UP000287605">
    <property type="component" value="Unassembled WGS sequence"/>
</dbReference>
<protein>
    <submittedName>
        <fullName evidence="1">Uncharacterized protein</fullName>
    </submittedName>
</protein>
<evidence type="ECO:0000313" key="2">
    <source>
        <dbReference type="Proteomes" id="UP000287605"/>
    </source>
</evidence>
<evidence type="ECO:0000313" key="1">
    <source>
        <dbReference type="EMBL" id="RSU12305.1"/>
    </source>
</evidence>
<organism evidence="1 2">
    <name type="scientific">Vagococcus elongatus</name>
    <dbReference type="NCBI Taxonomy" id="180344"/>
    <lineage>
        <taxon>Bacteria</taxon>
        <taxon>Bacillati</taxon>
        <taxon>Bacillota</taxon>
        <taxon>Bacilli</taxon>
        <taxon>Lactobacillales</taxon>
        <taxon>Enterococcaceae</taxon>
        <taxon>Vagococcus</taxon>
    </lineage>
</organism>
<keyword evidence="2" id="KW-1185">Reference proteome</keyword>
<proteinExistence type="predicted"/>
<dbReference type="OrthoDB" id="3010345at2"/>
<reference evidence="1 2" key="1">
    <citation type="submission" date="2017-05" db="EMBL/GenBank/DDBJ databases">
        <title>Vagococcus spp. assemblies.</title>
        <authorList>
            <person name="Gulvik C.A."/>
        </authorList>
    </citation>
    <scope>NUCLEOTIDE SEQUENCE [LARGE SCALE GENOMIC DNA]</scope>
    <source>
        <strain evidence="1 2">CCUG 51432</strain>
    </source>
</reference>
<dbReference type="RefSeq" id="WP_126808795.1">
    <property type="nucleotide sequence ID" value="NZ_NGKA01000008.1"/>
</dbReference>
<dbReference type="AlphaFoldDB" id="A0A430AW78"/>